<accession>A0A6G9YC72</accession>
<keyword evidence="1" id="KW-1133">Transmembrane helix</keyword>
<keyword evidence="3" id="KW-0269">Exonuclease</keyword>
<dbReference type="Proteomes" id="UP000503540">
    <property type="component" value="Chromosome"/>
</dbReference>
<dbReference type="SUPFAM" id="SSF56219">
    <property type="entry name" value="DNase I-like"/>
    <property type="match status" value="1"/>
</dbReference>
<feature type="domain" description="Endonuclease/exonuclease/phosphatase" evidence="2">
    <location>
        <begin position="99"/>
        <end position="304"/>
    </location>
</feature>
<keyword evidence="3" id="KW-0378">Hydrolase</keyword>
<sequence>MRMWLRRLVLGAGWCAVFAGIAGIALHFGSGRRQSTVLLAAGAPYLMAAALAGFVLCATTRAWRSAVLAGGVVVAVIGTCVPWFVADGKAATGIAVNVLQSNLRHGNGDAETLVRAVRAESVDLLTLEELTQAEVDRLAAAGIEQVLPYRYAQPTAQGGGGSGIYSRYPLRDTRKYDGFVLNNLSATMEHPERGPISVFAFHPVPPTADFTIWRTELGRIREILDAAPGPAIVGADFNATRDHSQFRDLLTGRFASAADQAGAGWLPTFPADRRWGPVIGIDHVLVADGNTEDIRTLTIPRSDHRALLARLRMTR</sequence>
<organism evidence="3 4">
    <name type="scientific">Nocardia arthritidis</name>
    <dbReference type="NCBI Taxonomy" id="228602"/>
    <lineage>
        <taxon>Bacteria</taxon>
        <taxon>Bacillati</taxon>
        <taxon>Actinomycetota</taxon>
        <taxon>Actinomycetes</taxon>
        <taxon>Mycobacteriales</taxon>
        <taxon>Nocardiaceae</taxon>
        <taxon>Nocardia</taxon>
    </lineage>
</organism>
<dbReference type="KEGG" id="nah:F5544_14725"/>
<feature type="transmembrane region" description="Helical" evidence="1">
    <location>
        <begin position="66"/>
        <end position="85"/>
    </location>
</feature>
<evidence type="ECO:0000256" key="1">
    <source>
        <dbReference type="SAM" id="Phobius"/>
    </source>
</evidence>
<dbReference type="InterPro" id="IPR036691">
    <property type="entry name" value="Endo/exonu/phosph_ase_sf"/>
</dbReference>
<dbReference type="Gene3D" id="3.60.10.10">
    <property type="entry name" value="Endonuclease/exonuclease/phosphatase"/>
    <property type="match status" value="1"/>
</dbReference>
<proteinExistence type="predicted"/>
<reference evidence="3 4" key="1">
    <citation type="journal article" date="2019" name="ACS Chem. Biol.">
        <title>Identification and Mobilization of a Cryptic Antibiotic Biosynthesis Gene Locus from a Human-Pathogenic Nocardia Isolate.</title>
        <authorList>
            <person name="Herisse M."/>
            <person name="Ishida K."/>
            <person name="Porter J.L."/>
            <person name="Howden B."/>
            <person name="Hertweck C."/>
            <person name="Stinear T.P."/>
            <person name="Pidot S.J."/>
        </authorList>
    </citation>
    <scope>NUCLEOTIDE SEQUENCE [LARGE SCALE GENOMIC DNA]</scope>
    <source>
        <strain evidence="3 4">AUSMDU00012717</strain>
    </source>
</reference>
<keyword evidence="3" id="KW-0540">Nuclease</keyword>
<dbReference type="GO" id="GO:0004519">
    <property type="term" value="F:endonuclease activity"/>
    <property type="evidence" value="ECO:0007669"/>
    <property type="project" value="UniProtKB-KW"/>
</dbReference>
<keyword evidence="4" id="KW-1185">Reference proteome</keyword>
<protein>
    <submittedName>
        <fullName evidence="3">Endonuclease/exonuclease/phosphatase family protein</fullName>
    </submittedName>
</protein>
<dbReference type="RefSeq" id="WP_167473742.1">
    <property type="nucleotide sequence ID" value="NZ_CP046172.1"/>
</dbReference>
<keyword evidence="3" id="KW-0255">Endonuclease</keyword>
<evidence type="ECO:0000259" key="2">
    <source>
        <dbReference type="Pfam" id="PF03372"/>
    </source>
</evidence>
<evidence type="ECO:0000313" key="4">
    <source>
        <dbReference type="Proteomes" id="UP000503540"/>
    </source>
</evidence>
<dbReference type="AlphaFoldDB" id="A0A6G9YC72"/>
<dbReference type="EMBL" id="CP046172">
    <property type="protein sequence ID" value="QIS10829.1"/>
    <property type="molecule type" value="Genomic_DNA"/>
</dbReference>
<dbReference type="Pfam" id="PF03372">
    <property type="entry name" value="Exo_endo_phos"/>
    <property type="match status" value="1"/>
</dbReference>
<gene>
    <name evidence="3" type="ORF">F5544_14725</name>
</gene>
<keyword evidence="1" id="KW-0472">Membrane</keyword>
<dbReference type="GO" id="GO:0004527">
    <property type="term" value="F:exonuclease activity"/>
    <property type="evidence" value="ECO:0007669"/>
    <property type="project" value="UniProtKB-KW"/>
</dbReference>
<keyword evidence="1" id="KW-0812">Transmembrane</keyword>
<feature type="transmembrane region" description="Helical" evidence="1">
    <location>
        <begin position="38"/>
        <end position="59"/>
    </location>
</feature>
<evidence type="ECO:0000313" key="3">
    <source>
        <dbReference type="EMBL" id="QIS10829.1"/>
    </source>
</evidence>
<dbReference type="InterPro" id="IPR005135">
    <property type="entry name" value="Endo/exonuclease/phosphatase"/>
</dbReference>
<name>A0A6G9YC72_9NOCA</name>